<evidence type="ECO:0000256" key="1">
    <source>
        <dbReference type="SAM" id="MobiDB-lite"/>
    </source>
</evidence>
<evidence type="ECO:0000313" key="4">
    <source>
        <dbReference type="Proteomes" id="UP000663090"/>
    </source>
</evidence>
<protein>
    <recommendedName>
        <fullName evidence="5">Lipoprotein</fullName>
    </recommendedName>
</protein>
<feature type="chain" id="PRO_5045659132" description="Lipoprotein" evidence="2">
    <location>
        <begin position="23"/>
        <end position="322"/>
    </location>
</feature>
<feature type="region of interest" description="Disordered" evidence="1">
    <location>
        <begin position="25"/>
        <end position="187"/>
    </location>
</feature>
<dbReference type="RefSeq" id="WP_206714398.1">
    <property type="nucleotide sequence ID" value="NZ_CP071091.1"/>
</dbReference>
<feature type="compositionally biased region" description="Gly residues" evidence="1">
    <location>
        <begin position="128"/>
        <end position="147"/>
    </location>
</feature>
<feature type="compositionally biased region" description="Low complexity" evidence="1">
    <location>
        <begin position="72"/>
        <end position="81"/>
    </location>
</feature>
<feature type="signal peptide" evidence="2">
    <location>
        <begin position="1"/>
        <end position="22"/>
    </location>
</feature>
<feature type="compositionally biased region" description="Gly residues" evidence="1">
    <location>
        <begin position="82"/>
        <end position="92"/>
    </location>
</feature>
<evidence type="ECO:0008006" key="5">
    <source>
        <dbReference type="Google" id="ProtNLM"/>
    </source>
</evidence>
<feature type="compositionally biased region" description="Low complexity" evidence="1">
    <location>
        <begin position="170"/>
        <end position="179"/>
    </location>
</feature>
<feature type="region of interest" description="Disordered" evidence="1">
    <location>
        <begin position="207"/>
        <end position="236"/>
    </location>
</feature>
<keyword evidence="2" id="KW-0732">Signal</keyword>
<organism evidence="3 4">
    <name type="scientific">Myxococcus landrumensis</name>
    <dbReference type="NCBI Taxonomy" id="2813577"/>
    <lineage>
        <taxon>Bacteria</taxon>
        <taxon>Pseudomonadati</taxon>
        <taxon>Myxococcota</taxon>
        <taxon>Myxococcia</taxon>
        <taxon>Myxococcales</taxon>
        <taxon>Cystobacterineae</taxon>
        <taxon>Myxococcaceae</taxon>
        <taxon>Myxococcus</taxon>
    </lineage>
</organism>
<dbReference type="Proteomes" id="UP000663090">
    <property type="component" value="Chromosome"/>
</dbReference>
<keyword evidence="4" id="KW-1185">Reference proteome</keyword>
<accession>A0ABX7N236</accession>
<gene>
    <name evidence="3" type="ORF">JY572_30640</name>
</gene>
<name>A0ABX7N236_9BACT</name>
<proteinExistence type="predicted"/>
<dbReference type="EMBL" id="CP071091">
    <property type="protein sequence ID" value="QSQ12678.1"/>
    <property type="molecule type" value="Genomic_DNA"/>
</dbReference>
<evidence type="ECO:0000256" key="2">
    <source>
        <dbReference type="SAM" id="SignalP"/>
    </source>
</evidence>
<sequence length="322" mass="31759">MRRALSTAALAFSVLASPLVFAQAAGAGSPGMPAQAQQGTGGSGGRYPQEPGSFEPGDYAPTPEGSTGAEDSAGSPPTGAGSSYGGTGGSGTQGSAASRSDDAGTGGSGANSAASGNTGTRVIVGADAGTGGSGTRGADSGTGGSGDAGERAPATPQGTEPHDAMGDAHGGSAEAASSGRKQSPEELTREVAMLRSDVLRLQRQVNGLSAKHQGANNGTGGSGADASNEDNTPNADPAKTVVANVVMRGQVTSTSAQRIVVRDSETGDLYNLRVGQNTQVLHDGKRIALEHLREGTSVQASYNLFGDGHSAATRIQVAPRRK</sequence>
<reference evidence="3 4" key="1">
    <citation type="submission" date="2021-02" db="EMBL/GenBank/DDBJ databases">
        <title>De Novo genome assembly of isolated myxobacteria.</title>
        <authorList>
            <person name="Stevens D.C."/>
        </authorList>
    </citation>
    <scope>NUCLEOTIDE SEQUENCE [LARGE SCALE GENOMIC DNA]</scope>
    <source>
        <strain evidence="3 4">SCHIC003</strain>
    </source>
</reference>
<feature type="compositionally biased region" description="Low complexity" evidence="1">
    <location>
        <begin position="110"/>
        <end position="119"/>
    </location>
</feature>
<evidence type="ECO:0000313" key="3">
    <source>
        <dbReference type="EMBL" id="QSQ12678.1"/>
    </source>
</evidence>